<name>A0A1G5SGP1_9PROT</name>
<dbReference type="STRING" id="51642.NSMM_510006"/>
<dbReference type="EMBL" id="FMWO01000060">
    <property type="protein sequence ID" value="SCZ86288.1"/>
    <property type="molecule type" value="Genomic_DNA"/>
</dbReference>
<evidence type="ECO:0000313" key="2">
    <source>
        <dbReference type="Proteomes" id="UP000198729"/>
    </source>
</evidence>
<accession>A0A1G5SGP1</accession>
<organism evidence="1 2">
    <name type="scientific">Nitrosomonas mobilis</name>
    <dbReference type="NCBI Taxonomy" id="51642"/>
    <lineage>
        <taxon>Bacteria</taxon>
        <taxon>Pseudomonadati</taxon>
        <taxon>Pseudomonadota</taxon>
        <taxon>Betaproteobacteria</taxon>
        <taxon>Nitrosomonadales</taxon>
        <taxon>Nitrosomonadaceae</taxon>
        <taxon>Nitrosomonas</taxon>
    </lineage>
</organism>
<protein>
    <submittedName>
        <fullName evidence="1">Uncharacterized protein</fullName>
    </submittedName>
</protein>
<dbReference type="RefSeq" id="WP_090287241.1">
    <property type="nucleotide sequence ID" value="NZ_FMWO01000060.1"/>
</dbReference>
<reference evidence="1 2" key="1">
    <citation type="submission" date="2016-10" db="EMBL/GenBank/DDBJ databases">
        <authorList>
            <person name="de Groot N.N."/>
        </authorList>
    </citation>
    <scope>NUCLEOTIDE SEQUENCE [LARGE SCALE GENOMIC DNA]</scope>
    <source>
        <strain evidence="1">1</strain>
    </source>
</reference>
<evidence type="ECO:0000313" key="1">
    <source>
        <dbReference type="EMBL" id="SCZ86288.1"/>
    </source>
</evidence>
<dbReference type="AlphaFoldDB" id="A0A1G5SGP1"/>
<proteinExistence type="predicted"/>
<keyword evidence="2" id="KW-1185">Reference proteome</keyword>
<gene>
    <name evidence="1" type="ORF">NSMM_510006</name>
</gene>
<dbReference type="OrthoDB" id="5765597at2"/>
<sequence length="206" mass="23210">MIKLVILVIFFTLTDIVPTFAMSNEDDPRLLASYMDKSLSSELDILRVTAQTLPGKLVFQIKTRGESVDGETGNYFLLQITNDKPYLFLVPVNKTSKDNILMYEGISQSEYIALAESVNTLKKVVLPPGFGTQRIHHGIEFSLPIDWIDFSSNLSYDAYTAHADTQESVLKITEIHDQAGKGRKNKKQYSAITLLNKLCATRRKMD</sequence>
<dbReference type="Proteomes" id="UP000198729">
    <property type="component" value="Unassembled WGS sequence"/>
</dbReference>